<dbReference type="InterPro" id="IPR003313">
    <property type="entry name" value="AraC-bd"/>
</dbReference>
<evidence type="ECO:0000256" key="3">
    <source>
        <dbReference type="ARBA" id="ARBA00023125"/>
    </source>
</evidence>
<dbReference type="PROSITE" id="PS00041">
    <property type="entry name" value="HTH_ARAC_FAMILY_1"/>
    <property type="match status" value="1"/>
</dbReference>
<dbReference type="Proteomes" id="UP000237381">
    <property type="component" value="Unassembled WGS sequence"/>
</dbReference>
<protein>
    <submittedName>
        <fullName evidence="7">AraC family transcriptional regulator</fullName>
    </submittedName>
</protein>
<dbReference type="AlphaFoldDB" id="A0A2S4LV39"/>
<evidence type="ECO:0000313" key="8">
    <source>
        <dbReference type="Proteomes" id="UP000237381"/>
    </source>
</evidence>
<dbReference type="InterPro" id="IPR011051">
    <property type="entry name" value="RmlC_Cupin_sf"/>
</dbReference>
<dbReference type="SUPFAM" id="SSF51182">
    <property type="entry name" value="RmlC-like cupins"/>
    <property type="match status" value="1"/>
</dbReference>
<dbReference type="InterPro" id="IPR018062">
    <property type="entry name" value="HTH_AraC-typ_CS"/>
</dbReference>
<evidence type="ECO:0000256" key="2">
    <source>
        <dbReference type="ARBA" id="ARBA00023015"/>
    </source>
</evidence>
<evidence type="ECO:0000313" key="7">
    <source>
        <dbReference type="EMBL" id="POR46312.1"/>
    </source>
</evidence>
<dbReference type="InterPro" id="IPR020449">
    <property type="entry name" value="Tscrpt_reg_AraC-type_HTH"/>
</dbReference>
<dbReference type="InterPro" id="IPR018060">
    <property type="entry name" value="HTH_AraC"/>
</dbReference>
<dbReference type="EMBL" id="PQGA01000025">
    <property type="protein sequence ID" value="POR46312.1"/>
    <property type="molecule type" value="Genomic_DNA"/>
</dbReference>
<reference evidence="7 8" key="1">
    <citation type="submission" date="2018-01" db="EMBL/GenBank/DDBJ databases">
        <title>Genomic Encyclopedia of Type Strains, Phase III (KMG-III): the genomes of soil and plant-associated and newly described type strains.</title>
        <authorList>
            <person name="Whitman W."/>
        </authorList>
    </citation>
    <scope>NUCLEOTIDE SEQUENCE [LARGE SCALE GENOMIC DNA]</scope>
    <source>
        <strain evidence="7 8">JCM 18070</strain>
    </source>
</reference>
<organism evidence="7 8">
    <name type="scientific">Paraburkholderia eburnea</name>
    <dbReference type="NCBI Taxonomy" id="1189126"/>
    <lineage>
        <taxon>Bacteria</taxon>
        <taxon>Pseudomonadati</taxon>
        <taxon>Pseudomonadota</taxon>
        <taxon>Betaproteobacteria</taxon>
        <taxon>Burkholderiales</taxon>
        <taxon>Burkholderiaceae</taxon>
        <taxon>Paraburkholderia</taxon>
    </lineage>
</organism>
<dbReference type="Gene3D" id="2.60.120.10">
    <property type="entry name" value="Jelly Rolls"/>
    <property type="match status" value="1"/>
</dbReference>
<evidence type="ECO:0000256" key="5">
    <source>
        <dbReference type="ARBA" id="ARBA00023163"/>
    </source>
</evidence>
<dbReference type="PANTHER" id="PTHR11019:SF159">
    <property type="entry name" value="TRANSCRIPTIONAL REGULATOR-RELATED"/>
    <property type="match status" value="1"/>
</dbReference>
<dbReference type="SMART" id="SM00342">
    <property type="entry name" value="HTH_ARAC"/>
    <property type="match status" value="1"/>
</dbReference>
<sequence>MNSAEIANVNPVWRRRYTVEPLAAAAVTASAWEYENGFREVWHAHEEAQLVYVSRGVLRVLTPTGMWTLPPFHGIWLPPTVPHELHAIGEVIVRSAWIAPQASPTVMRQSQCRVLRIGQLLDALVNALSGNIDEGDPRSAHAVSLLLLELAQAPSLTSGTLPLPQDRRLATICEHLLSYPQNNDTIENWSARVGASVRTLARLFREETGLSFGQWRQQLRLVEAMAKLALDVPVSTIAIELGYQSTSAFISMFRKTLGETPQRYLKNLNGS</sequence>
<keyword evidence="8" id="KW-1185">Reference proteome</keyword>
<dbReference type="GO" id="GO:0043565">
    <property type="term" value="F:sequence-specific DNA binding"/>
    <property type="evidence" value="ECO:0007669"/>
    <property type="project" value="InterPro"/>
</dbReference>
<keyword evidence="1" id="KW-0678">Repressor</keyword>
<dbReference type="PANTHER" id="PTHR11019">
    <property type="entry name" value="HTH-TYPE TRANSCRIPTIONAL REGULATOR NIMR"/>
    <property type="match status" value="1"/>
</dbReference>
<dbReference type="CDD" id="cd06124">
    <property type="entry name" value="cupin_NimR-like_N"/>
    <property type="match status" value="1"/>
</dbReference>
<gene>
    <name evidence="7" type="ORF">B0G62_12530</name>
</gene>
<dbReference type="SUPFAM" id="SSF46689">
    <property type="entry name" value="Homeodomain-like"/>
    <property type="match status" value="1"/>
</dbReference>
<dbReference type="PROSITE" id="PS01124">
    <property type="entry name" value="HTH_ARAC_FAMILY_2"/>
    <property type="match status" value="1"/>
</dbReference>
<dbReference type="GO" id="GO:0003700">
    <property type="term" value="F:DNA-binding transcription factor activity"/>
    <property type="evidence" value="ECO:0007669"/>
    <property type="project" value="InterPro"/>
</dbReference>
<dbReference type="Gene3D" id="1.10.10.60">
    <property type="entry name" value="Homeodomain-like"/>
    <property type="match status" value="2"/>
</dbReference>
<keyword evidence="5" id="KW-0804">Transcription</keyword>
<evidence type="ECO:0000256" key="4">
    <source>
        <dbReference type="ARBA" id="ARBA00023159"/>
    </source>
</evidence>
<evidence type="ECO:0000259" key="6">
    <source>
        <dbReference type="PROSITE" id="PS01124"/>
    </source>
</evidence>
<comment type="caution">
    <text evidence="7">The sequence shown here is derived from an EMBL/GenBank/DDBJ whole genome shotgun (WGS) entry which is preliminary data.</text>
</comment>
<keyword evidence="2" id="KW-0805">Transcription regulation</keyword>
<dbReference type="FunFam" id="1.10.10.60:FF:000132">
    <property type="entry name" value="AraC family transcriptional regulator"/>
    <property type="match status" value="1"/>
</dbReference>
<keyword evidence="4" id="KW-0010">Activator</keyword>
<dbReference type="PRINTS" id="PR00032">
    <property type="entry name" value="HTHARAC"/>
</dbReference>
<name>A0A2S4LV39_9BURK</name>
<proteinExistence type="predicted"/>
<keyword evidence="3" id="KW-0238">DNA-binding</keyword>
<evidence type="ECO:0000256" key="1">
    <source>
        <dbReference type="ARBA" id="ARBA00022491"/>
    </source>
</evidence>
<dbReference type="Pfam" id="PF02311">
    <property type="entry name" value="AraC_binding"/>
    <property type="match status" value="1"/>
</dbReference>
<dbReference type="InterPro" id="IPR009057">
    <property type="entry name" value="Homeodomain-like_sf"/>
</dbReference>
<dbReference type="Pfam" id="PF12833">
    <property type="entry name" value="HTH_18"/>
    <property type="match status" value="1"/>
</dbReference>
<dbReference type="InterPro" id="IPR014710">
    <property type="entry name" value="RmlC-like_jellyroll"/>
</dbReference>
<accession>A0A2S4LV39</accession>
<feature type="domain" description="HTH araC/xylS-type" evidence="6">
    <location>
        <begin position="166"/>
        <end position="267"/>
    </location>
</feature>